<dbReference type="AlphaFoldDB" id="A0A1T4RJ11"/>
<proteinExistence type="inferred from homology"/>
<keyword evidence="2 5" id="KW-0227">DNA damage</keyword>
<dbReference type="InterPro" id="IPR011034">
    <property type="entry name" value="Formyl_transferase-like_C_sf"/>
</dbReference>
<name>A0A1T4RJ11_9ENTE</name>
<dbReference type="InterPro" id="IPR036995">
    <property type="entry name" value="MPG_sf"/>
</dbReference>
<dbReference type="Pfam" id="PF02245">
    <property type="entry name" value="Pur_DNA_glyco"/>
    <property type="match status" value="1"/>
</dbReference>
<dbReference type="NCBIfam" id="TIGR00567">
    <property type="entry name" value="3mg"/>
    <property type="match status" value="1"/>
</dbReference>
<dbReference type="SUPFAM" id="SSF50486">
    <property type="entry name" value="FMT C-terminal domain-like"/>
    <property type="match status" value="1"/>
</dbReference>
<dbReference type="PANTHER" id="PTHR10429:SF0">
    <property type="entry name" value="DNA-3-METHYLADENINE GLYCOSYLASE"/>
    <property type="match status" value="1"/>
</dbReference>
<evidence type="ECO:0000256" key="2">
    <source>
        <dbReference type="ARBA" id="ARBA00022763"/>
    </source>
</evidence>
<dbReference type="EMBL" id="FUXI01000053">
    <property type="protein sequence ID" value="SKA15909.1"/>
    <property type="molecule type" value="Genomic_DNA"/>
</dbReference>
<evidence type="ECO:0000256" key="5">
    <source>
        <dbReference type="HAMAP-Rule" id="MF_00527"/>
    </source>
</evidence>
<dbReference type="Proteomes" id="UP000190328">
    <property type="component" value="Unassembled WGS sequence"/>
</dbReference>
<dbReference type="EC" id="3.2.2.-" evidence="5"/>
<dbReference type="OrthoDB" id="9794313at2"/>
<evidence type="ECO:0000256" key="4">
    <source>
        <dbReference type="ARBA" id="ARBA00023204"/>
    </source>
</evidence>
<dbReference type="GO" id="GO:0003677">
    <property type="term" value="F:DNA binding"/>
    <property type="evidence" value="ECO:0007669"/>
    <property type="project" value="InterPro"/>
</dbReference>
<accession>A0A1T4RJ11</accession>
<gene>
    <name evidence="6" type="ORF">SAMN02745116_02623</name>
</gene>
<dbReference type="HAMAP" id="MF_00527">
    <property type="entry name" value="3MGH"/>
    <property type="match status" value="1"/>
</dbReference>
<evidence type="ECO:0000313" key="6">
    <source>
        <dbReference type="EMBL" id="SKA15909.1"/>
    </source>
</evidence>
<evidence type="ECO:0000313" key="7">
    <source>
        <dbReference type="Proteomes" id="UP000190328"/>
    </source>
</evidence>
<reference evidence="6 7" key="1">
    <citation type="submission" date="2017-02" db="EMBL/GenBank/DDBJ databases">
        <authorList>
            <person name="Peterson S.W."/>
        </authorList>
    </citation>
    <scope>NUCLEOTIDE SEQUENCE [LARGE SCALE GENOMIC DNA]</scope>
    <source>
        <strain evidence="6 7">ATCC BAA-1030</strain>
    </source>
</reference>
<keyword evidence="7" id="KW-1185">Reference proteome</keyword>
<dbReference type="PANTHER" id="PTHR10429">
    <property type="entry name" value="DNA-3-METHYLADENINE GLYCOSYLASE"/>
    <property type="match status" value="1"/>
</dbReference>
<comment type="similarity">
    <text evidence="1 5">Belongs to the DNA glycosylase MPG family.</text>
</comment>
<organism evidence="6 7">
    <name type="scientific">Pilibacter termitis</name>
    <dbReference type="NCBI Taxonomy" id="263852"/>
    <lineage>
        <taxon>Bacteria</taxon>
        <taxon>Bacillati</taxon>
        <taxon>Bacillota</taxon>
        <taxon>Bacilli</taxon>
        <taxon>Lactobacillales</taxon>
        <taxon>Enterococcaceae</taxon>
        <taxon>Pilibacter</taxon>
    </lineage>
</organism>
<dbReference type="STRING" id="263852.SAMN02745116_02623"/>
<evidence type="ECO:0000256" key="1">
    <source>
        <dbReference type="ARBA" id="ARBA00009232"/>
    </source>
</evidence>
<dbReference type="GO" id="GO:0006284">
    <property type="term" value="P:base-excision repair"/>
    <property type="evidence" value="ECO:0007669"/>
    <property type="project" value="InterPro"/>
</dbReference>
<dbReference type="Gene3D" id="3.10.300.10">
    <property type="entry name" value="Methylpurine-DNA glycosylase (MPG)"/>
    <property type="match status" value="2"/>
</dbReference>
<dbReference type="RefSeq" id="WP_078808508.1">
    <property type="nucleotide sequence ID" value="NZ_FUXI01000053.1"/>
</dbReference>
<keyword evidence="3 5" id="KW-0378">Hydrolase</keyword>
<keyword evidence="4 5" id="KW-0234">DNA repair</keyword>
<sequence>MEINFPTPSMSTIEVAKNLLGMVLKVKINDEVMCGYIVETEAYLFPEDECSHSYQGKRTPKNEVMYDKAGTWYVYQIHTYNMLNLVTREKNVSEAVLIRGIEPIFPKTKEILTNGPGKLTRFYGITRELNGTTIQNGFLTLEKGKIPQKILSTARIGVSGSEKWKEAPLRFCVAGNPYVSKMKKRETERAEDTWN</sequence>
<dbReference type="CDD" id="cd00540">
    <property type="entry name" value="AAG"/>
    <property type="match status" value="1"/>
</dbReference>
<dbReference type="GO" id="GO:0003905">
    <property type="term" value="F:alkylbase DNA N-glycosylase activity"/>
    <property type="evidence" value="ECO:0007669"/>
    <property type="project" value="InterPro"/>
</dbReference>
<dbReference type="InterPro" id="IPR003180">
    <property type="entry name" value="MPG"/>
</dbReference>
<evidence type="ECO:0000256" key="3">
    <source>
        <dbReference type="ARBA" id="ARBA00022801"/>
    </source>
</evidence>
<protein>
    <recommendedName>
        <fullName evidence="5">Putative 3-methyladenine DNA glycosylase</fullName>
        <ecNumber evidence="5">3.2.2.-</ecNumber>
    </recommendedName>
</protein>